<protein>
    <submittedName>
        <fullName evidence="1">Uncharacterized protein</fullName>
    </submittedName>
</protein>
<evidence type="ECO:0000313" key="2">
    <source>
        <dbReference type="Proteomes" id="UP001056120"/>
    </source>
</evidence>
<dbReference type="Proteomes" id="UP001056120">
    <property type="component" value="Linkage Group LG17"/>
</dbReference>
<gene>
    <name evidence="1" type="ORF">L1987_51288</name>
</gene>
<accession>A0ACB9ER17</accession>
<name>A0ACB9ER17_9ASTR</name>
<comment type="caution">
    <text evidence="1">The sequence shown here is derived from an EMBL/GenBank/DDBJ whole genome shotgun (WGS) entry which is preliminary data.</text>
</comment>
<reference evidence="1 2" key="2">
    <citation type="journal article" date="2022" name="Mol. Ecol. Resour.">
        <title>The genomes of chicory, endive, great burdock and yacon provide insights into Asteraceae paleo-polyploidization history and plant inulin production.</title>
        <authorList>
            <person name="Fan W."/>
            <person name="Wang S."/>
            <person name="Wang H."/>
            <person name="Wang A."/>
            <person name="Jiang F."/>
            <person name="Liu H."/>
            <person name="Zhao H."/>
            <person name="Xu D."/>
            <person name="Zhang Y."/>
        </authorList>
    </citation>
    <scope>NUCLEOTIDE SEQUENCE [LARGE SCALE GENOMIC DNA]</scope>
    <source>
        <strain evidence="2">cv. Yunnan</strain>
        <tissue evidence="1">Leaves</tissue>
    </source>
</reference>
<proteinExistence type="predicted"/>
<dbReference type="EMBL" id="CM042034">
    <property type="protein sequence ID" value="KAI3760887.1"/>
    <property type="molecule type" value="Genomic_DNA"/>
</dbReference>
<keyword evidence="2" id="KW-1185">Reference proteome</keyword>
<evidence type="ECO:0000313" key="1">
    <source>
        <dbReference type="EMBL" id="KAI3760887.1"/>
    </source>
</evidence>
<reference evidence="2" key="1">
    <citation type="journal article" date="2022" name="Mol. Ecol. Resour.">
        <title>The genomes of chicory, endive, great burdock and yacon provide insights into Asteraceae palaeo-polyploidization history and plant inulin production.</title>
        <authorList>
            <person name="Fan W."/>
            <person name="Wang S."/>
            <person name="Wang H."/>
            <person name="Wang A."/>
            <person name="Jiang F."/>
            <person name="Liu H."/>
            <person name="Zhao H."/>
            <person name="Xu D."/>
            <person name="Zhang Y."/>
        </authorList>
    </citation>
    <scope>NUCLEOTIDE SEQUENCE [LARGE SCALE GENOMIC DNA]</scope>
    <source>
        <strain evidence="2">cv. Yunnan</strain>
    </source>
</reference>
<organism evidence="1 2">
    <name type="scientific">Smallanthus sonchifolius</name>
    <dbReference type="NCBI Taxonomy" id="185202"/>
    <lineage>
        <taxon>Eukaryota</taxon>
        <taxon>Viridiplantae</taxon>
        <taxon>Streptophyta</taxon>
        <taxon>Embryophyta</taxon>
        <taxon>Tracheophyta</taxon>
        <taxon>Spermatophyta</taxon>
        <taxon>Magnoliopsida</taxon>
        <taxon>eudicotyledons</taxon>
        <taxon>Gunneridae</taxon>
        <taxon>Pentapetalae</taxon>
        <taxon>asterids</taxon>
        <taxon>campanulids</taxon>
        <taxon>Asterales</taxon>
        <taxon>Asteraceae</taxon>
        <taxon>Asteroideae</taxon>
        <taxon>Heliantheae alliance</taxon>
        <taxon>Millerieae</taxon>
        <taxon>Smallanthus</taxon>
    </lineage>
</organism>
<sequence>MEMNSVSQDYIFNLSHGFERPSQDKQEQDDHIAHQIERGKLRMQGFEGLEDEGSSGMLSEMFNFPTELVHNQTLHMLLPNTVPSSSPTLHHQQSFGPSSQFAWIPPGGGGGEIHGLSLSLSSTLQHLEAAKVEGLRIGDDPASGMLYFNQGGFGGSDLYRNMQFMGPTHHPSTHVGYGSSSLGVVKGLRSSRYVKAAQELLEEFCSVGRGELKINKSRSKLDTNQNPSNSEGDDCGASSSSLKDLAPLSSAERMEHQRRKSTLLSMLDEASQSLPLPLSKVFLEIME</sequence>